<feature type="domain" description="Integrase zinc-binding" evidence="2">
    <location>
        <begin position="1372"/>
        <end position="1413"/>
    </location>
</feature>
<dbReference type="GO" id="GO:0006508">
    <property type="term" value="P:proteolysis"/>
    <property type="evidence" value="ECO:0007669"/>
    <property type="project" value="InterPro"/>
</dbReference>
<dbReference type="Pfam" id="PF03564">
    <property type="entry name" value="DUF1759"/>
    <property type="match status" value="1"/>
</dbReference>
<evidence type="ECO:0000259" key="1">
    <source>
        <dbReference type="Pfam" id="PF00078"/>
    </source>
</evidence>
<evidence type="ECO:0000259" key="2">
    <source>
        <dbReference type="Pfam" id="PF17921"/>
    </source>
</evidence>
<name>A0A4Y2X7H0_ARAVE</name>
<evidence type="ECO:0000313" key="4">
    <source>
        <dbReference type="Proteomes" id="UP000499080"/>
    </source>
</evidence>
<dbReference type="InterPro" id="IPR043128">
    <property type="entry name" value="Rev_trsase/Diguanyl_cyclase"/>
</dbReference>
<dbReference type="GO" id="GO:0071897">
    <property type="term" value="P:DNA biosynthetic process"/>
    <property type="evidence" value="ECO:0007669"/>
    <property type="project" value="UniProtKB-ARBA"/>
</dbReference>
<proteinExistence type="predicted"/>
<dbReference type="Pfam" id="PF00078">
    <property type="entry name" value="RVT_1"/>
    <property type="match status" value="1"/>
</dbReference>
<feature type="non-terminal residue" evidence="3">
    <location>
        <position position="1443"/>
    </location>
</feature>
<gene>
    <name evidence="3" type="ORF">AVEN_207996_1</name>
</gene>
<dbReference type="SUPFAM" id="SSF56672">
    <property type="entry name" value="DNA/RNA polymerases"/>
    <property type="match status" value="1"/>
</dbReference>
<organism evidence="3 4">
    <name type="scientific">Araneus ventricosus</name>
    <name type="common">Orbweaver spider</name>
    <name type="synonym">Epeira ventricosa</name>
    <dbReference type="NCBI Taxonomy" id="182803"/>
    <lineage>
        <taxon>Eukaryota</taxon>
        <taxon>Metazoa</taxon>
        <taxon>Ecdysozoa</taxon>
        <taxon>Arthropoda</taxon>
        <taxon>Chelicerata</taxon>
        <taxon>Arachnida</taxon>
        <taxon>Araneae</taxon>
        <taxon>Araneomorphae</taxon>
        <taxon>Entelegynae</taxon>
        <taxon>Araneoidea</taxon>
        <taxon>Araneidae</taxon>
        <taxon>Araneus</taxon>
    </lineage>
</organism>
<keyword evidence="4" id="KW-1185">Reference proteome</keyword>
<dbReference type="Gene3D" id="2.40.70.10">
    <property type="entry name" value="Acid Proteases"/>
    <property type="match status" value="1"/>
</dbReference>
<dbReference type="InterPro" id="IPR043502">
    <property type="entry name" value="DNA/RNA_pol_sf"/>
</dbReference>
<dbReference type="GO" id="GO:0004190">
    <property type="term" value="F:aspartic-type endopeptidase activity"/>
    <property type="evidence" value="ECO:0007669"/>
    <property type="project" value="InterPro"/>
</dbReference>
<dbReference type="PROSITE" id="PS00141">
    <property type="entry name" value="ASP_PROTEASE"/>
    <property type="match status" value="1"/>
</dbReference>
<sequence length="1443" mass="164590">MTEDTGVLIKKKRAALRTAVTKYIQQLEKELKKNEPDDGEVEELLEHLSEKFESLKVVDKECETLYKPAEIDKELEVAEQYRDKIITWRFRAKKHLRKSNKLNSNCDSGTTTETAKLTETINIKLPKINIPKFYGEINQWLSFWNSFKTAIHDNSSLNSIDKFTYLKGLLCSTALATVEGFAITAENYAKAVEILKDRFGRKDAIINSHMQKLLSVTPLKRSNDVKGLRQFFDMCQIQIRSLESLGVAFESFSALLCPLILNCLPYDLVLEFNKETDGSEYKLDKLLKFLNKEISARERAESSFSAHISPHQNKISPERSSLPKNLYRDSSGVKFDTRKHSLNKNPSTIPTAANFIATSGEGNEPCVFCGQPSHSTSRCVLARGKSLSERKDILMKKGACFRCLKVSRHLSRDCKVKLNPCSLCGKRHHDILCFSSNNSSKENNEKIVTDEDTTLSNSSRSKEVLLQTLVVCIKGKRSDTFVRVILDTGSQKSYISKFIAEKLQLKCMGEETTVHGLFGGTERSEKHKKYVVALSDVFNSYSCEIEVMDQERICTPIPKLNDSELLNELKEHGIFVSDASMSESYCLFEREPNEIHMLLGADVIGNLLKGEEVKHLRGGLVAVNTHLGWTVMGKLKVEKEKHSNVLLSLYVSDNCIKDLWSLDVIGIKEPCEKKTRIELEEAARDHFARNVSRDEEGRYVVSLPWIQDHPPLLNCKNLAERRLKNCVRSLERSGNLGNYEAVFHSWLDEDIIEEVQKDTDTKNEHYLPHHPVYKDNSTTKIRPVFDGSAKEKNSSSINECLEKGPNMVELIPAIINKFRLRKFGITADIEKAFLQIGLQEDDKPFLRFLWWENGDKENTKIYQHKRVVFGISSSPFLLGATLEHHLKQVTGHLEVTAQKLLESFYVDNCVTSVDNEEELRRFMIESREILSPAKFNLRGWEHTGVSAGGKSTILEEEKKVPVLGLIWKPNKDTLSVNWEETSKFNETPITKRKILSAVHRIFDPIGFTCPVTLKPKILLQECWKLGVTWDTELPFSISRKFEKWKEQLKCLNNVEIPRCISKELSPNSDLSLHVFCDASKTAYASCVFLRTEIDATITCQLVQARARVAPIKAITIPRLELLACTIGSRLANTTKSDLGLEDVPICCWSDSVNVLYWIKGKENWGTFVNNRVQEIRRLTNPEDWKHIAGILNPADLPSRGCSAEELTESLWWEGPSWLKKPREEWPLSEACPDFAIINSERKRTVASTINSELKELNYLSEISSYEKIIRVTAWIFRFYNNIRKQQNDRDFGDLNTQETDAAERAVLKIVQKQSFPNNAKSLISQMQTLVDSNGVIRIKSQLTMRKDSESLRYPIVLPSKHPIVTKLILGKHLELCHAGVQTVMSTLREKYWILKSRKTVRRVLGECIICKRFTVRPLTTLTPPLPEDRVREARIFEITGVDL</sequence>
<dbReference type="InterPro" id="IPR000477">
    <property type="entry name" value="RT_dom"/>
</dbReference>
<evidence type="ECO:0008006" key="5">
    <source>
        <dbReference type="Google" id="ProtNLM"/>
    </source>
</evidence>
<protein>
    <recommendedName>
        <fullName evidence="5">Peptidase aspartic putative domain-containing protein</fullName>
    </recommendedName>
</protein>
<dbReference type="InterPro" id="IPR008042">
    <property type="entry name" value="Retrotrans_Pao"/>
</dbReference>
<dbReference type="PANTHER" id="PTHR47331">
    <property type="entry name" value="PHD-TYPE DOMAIN-CONTAINING PROTEIN"/>
    <property type="match status" value="1"/>
</dbReference>
<accession>A0A4Y2X7H0</accession>
<dbReference type="Pfam" id="PF17921">
    <property type="entry name" value="Integrase_H2C2"/>
    <property type="match status" value="1"/>
</dbReference>
<comment type="caution">
    <text evidence="3">The sequence shown here is derived from an EMBL/GenBank/DDBJ whole genome shotgun (WGS) entry which is preliminary data.</text>
</comment>
<dbReference type="InterPro" id="IPR041588">
    <property type="entry name" value="Integrase_H2C2"/>
</dbReference>
<dbReference type="Gene3D" id="3.10.10.10">
    <property type="entry name" value="HIV Type 1 Reverse Transcriptase, subunit A, domain 1"/>
    <property type="match status" value="1"/>
</dbReference>
<dbReference type="InterPro" id="IPR021109">
    <property type="entry name" value="Peptidase_aspartic_dom_sf"/>
</dbReference>
<dbReference type="PANTHER" id="PTHR47331:SF5">
    <property type="entry name" value="RIBONUCLEASE H"/>
    <property type="match status" value="1"/>
</dbReference>
<evidence type="ECO:0000313" key="3">
    <source>
        <dbReference type="EMBL" id="GBO45146.1"/>
    </source>
</evidence>
<dbReference type="OrthoDB" id="6436423at2759"/>
<dbReference type="EMBL" id="BGPR01072174">
    <property type="protein sequence ID" value="GBO45146.1"/>
    <property type="molecule type" value="Genomic_DNA"/>
</dbReference>
<dbReference type="Proteomes" id="UP000499080">
    <property type="component" value="Unassembled WGS sequence"/>
</dbReference>
<reference evidence="3 4" key="1">
    <citation type="journal article" date="2019" name="Sci. Rep.">
        <title>Orb-weaving spider Araneus ventricosus genome elucidates the spidroin gene catalogue.</title>
        <authorList>
            <person name="Kono N."/>
            <person name="Nakamura H."/>
            <person name="Ohtoshi R."/>
            <person name="Moran D.A.P."/>
            <person name="Shinohara A."/>
            <person name="Yoshida Y."/>
            <person name="Fujiwara M."/>
            <person name="Mori M."/>
            <person name="Tomita M."/>
            <person name="Arakawa K."/>
        </authorList>
    </citation>
    <scope>NUCLEOTIDE SEQUENCE [LARGE SCALE GENOMIC DNA]</scope>
</reference>
<feature type="domain" description="Reverse transcriptase" evidence="1">
    <location>
        <begin position="778"/>
        <end position="936"/>
    </location>
</feature>
<dbReference type="Pfam" id="PF05380">
    <property type="entry name" value="Peptidase_A17"/>
    <property type="match status" value="1"/>
</dbReference>
<dbReference type="InterPro" id="IPR005312">
    <property type="entry name" value="DUF1759"/>
</dbReference>
<dbReference type="InterPro" id="IPR001969">
    <property type="entry name" value="Aspartic_peptidase_AS"/>
</dbReference>
<dbReference type="Gene3D" id="3.30.70.270">
    <property type="match status" value="1"/>
</dbReference>